<keyword evidence="3" id="KW-1185">Reference proteome</keyword>
<dbReference type="Proteomes" id="UP001235303">
    <property type="component" value="Unassembled WGS sequence"/>
</dbReference>
<dbReference type="Pfam" id="PF13469">
    <property type="entry name" value="Sulfotransfer_3"/>
    <property type="match status" value="1"/>
</dbReference>
<evidence type="ECO:0000313" key="2">
    <source>
        <dbReference type="EMBL" id="MDJ1171074.1"/>
    </source>
</evidence>
<proteinExistence type="predicted"/>
<dbReference type="PANTHER" id="PTHR12788">
    <property type="entry name" value="PROTEIN-TYROSINE SULFOTRANSFERASE 2"/>
    <property type="match status" value="1"/>
</dbReference>
<gene>
    <name evidence="2" type="ORF">PMG71_16720</name>
</gene>
<dbReference type="SUPFAM" id="SSF52540">
    <property type="entry name" value="P-loop containing nucleoside triphosphate hydrolases"/>
    <property type="match status" value="1"/>
</dbReference>
<dbReference type="PANTHER" id="PTHR12788:SF10">
    <property type="entry name" value="PROTEIN-TYROSINE SULFOTRANSFERASE"/>
    <property type="match status" value="1"/>
</dbReference>
<comment type="caution">
    <text evidence="2">The sequence shown here is derived from an EMBL/GenBank/DDBJ whole genome shotgun (WGS) entry which is preliminary data.</text>
</comment>
<dbReference type="InterPro" id="IPR027417">
    <property type="entry name" value="P-loop_NTPase"/>
</dbReference>
<organism evidence="2 3">
    <name type="scientific">Roseofilum acuticapitatum BLCC-M154</name>
    <dbReference type="NCBI Taxonomy" id="3022444"/>
    <lineage>
        <taxon>Bacteria</taxon>
        <taxon>Bacillati</taxon>
        <taxon>Cyanobacteriota</taxon>
        <taxon>Cyanophyceae</taxon>
        <taxon>Desertifilales</taxon>
        <taxon>Desertifilaceae</taxon>
        <taxon>Roseofilum</taxon>
        <taxon>Roseofilum acuticapitatum</taxon>
    </lineage>
</organism>
<keyword evidence="1" id="KW-0808">Transferase</keyword>
<evidence type="ECO:0000313" key="3">
    <source>
        <dbReference type="Proteomes" id="UP001235303"/>
    </source>
</evidence>
<accession>A0ABT7AVY0</accession>
<dbReference type="InterPro" id="IPR026634">
    <property type="entry name" value="TPST-like"/>
</dbReference>
<dbReference type="RefSeq" id="WP_283754827.1">
    <property type="nucleotide sequence ID" value="NZ_JAQOSP010000105.1"/>
</dbReference>
<dbReference type="Gene3D" id="3.40.50.300">
    <property type="entry name" value="P-loop containing nucleotide triphosphate hydrolases"/>
    <property type="match status" value="1"/>
</dbReference>
<evidence type="ECO:0000256" key="1">
    <source>
        <dbReference type="ARBA" id="ARBA00022679"/>
    </source>
</evidence>
<dbReference type="EMBL" id="JAQOSP010000105">
    <property type="protein sequence ID" value="MDJ1171074.1"/>
    <property type="molecule type" value="Genomic_DNA"/>
</dbReference>
<name>A0ABT7AVY0_9CYAN</name>
<protein>
    <submittedName>
        <fullName evidence="2">Sulfotransferase</fullName>
    </submittedName>
</protein>
<reference evidence="2 3" key="1">
    <citation type="submission" date="2023-01" db="EMBL/GenBank/DDBJ databases">
        <title>Novel diversity within Roseofilum (Cyanobacteria; Desertifilaceae) from marine benthic mats with descriptions of four novel species.</title>
        <authorList>
            <person name="Wang Y."/>
            <person name="Berthold D.E."/>
            <person name="Hu J."/>
            <person name="Lefler F.W."/>
            <person name="Laughinghouse H.D. IV."/>
        </authorList>
    </citation>
    <scope>NUCLEOTIDE SEQUENCE [LARGE SCALE GENOMIC DNA]</scope>
    <source>
        <strain evidence="2 3">BLCC-M154</strain>
    </source>
</reference>
<sequence length="279" mass="32754">MSIQAQPPIFLVGCPRSGTTFLQSAIAAHPTIHSFPETQFFKHLTPHNPLKAQLGLVARSKIRPKLISFFQEINRPDLISTIPQIPYKPIYINYFINLLQSLTHEQGKDRFLEKTPEHLYYIPEIEPYVPGVKFIHLFRNGTDVVASLYEVTHRYPQRWWGAWNIDYCIDRWLEMVTLSQTYLDQPHHCAVRYETLLQNFSECLQRICQFLNIEYSEAMIDNYHHSSKFLINTTSRQVENQIRDISTVSSKFESLFDESQREYIIERVSAVDLETIPFL</sequence>